<dbReference type="RefSeq" id="WP_092687081.1">
    <property type="nucleotide sequence ID" value="NZ_CBDDGO010000004.1"/>
</dbReference>
<dbReference type="AlphaFoldDB" id="A0A1H9PIX5"/>
<keyword evidence="3" id="KW-1185">Reference proteome</keyword>
<gene>
    <name evidence="2" type="ORF">SAMN04490244_101211</name>
</gene>
<dbReference type="CDD" id="cd05483">
    <property type="entry name" value="retropepsin_like_bacteria"/>
    <property type="match status" value="1"/>
</dbReference>
<dbReference type="NCBIfam" id="TIGR02281">
    <property type="entry name" value="clan_AA_DTGA"/>
    <property type="match status" value="1"/>
</dbReference>
<keyword evidence="1" id="KW-1133">Transmembrane helix</keyword>
<dbReference type="InterPro" id="IPR001969">
    <property type="entry name" value="Aspartic_peptidase_AS"/>
</dbReference>
<dbReference type="EMBL" id="FOGU01000001">
    <property type="protein sequence ID" value="SER48246.1"/>
    <property type="molecule type" value="Genomic_DNA"/>
</dbReference>
<dbReference type="GO" id="GO:0004190">
    <property type="term" value="F:aspartic-type endopeptidase activity"/>
    <property type="evidence" value="ECO:0007669"/>
    <property type="project" value="InterPro"/>
</dbReference>
<proteinExistence type="predicted"/>
<dbReference type="PROSITE" id="PS00141">
    <property type="entry name" value="ASP_PROTEASE"/>
    <property type="match status" value="1"/>
</dbReference>
<dbReference type="Pfam" id="PF13975">
    <property type="entry name" value="gag-asp_proteas"/>
    <property type="match status" value="1"/>
</dbReference>
<sequence>MTGNDIGSLAYLALLGAALIAYYLAANRADLGRTLRQAMLWGLIFVGVAAAAGLWSGVRDSVVPRQSYVAEGGGRIEAPLRADGHYHLTLGINGTDIDFIVDTGASEIVLSRSDARRAGLSPDELAYVGQARTANGTTPIAGVMLDEVTLGPVTDRNVRASVNGGEMAGSLLGMSYLDRFARIEIADDRLILER</sequence>
<organism evidence="2 3">
    <name type="scientific">Tranquillimonas rosea</name>
    <dbReference type="NCBI Taxonomy" id="641238"/>
    <lineage>
        <taxon>Bacteria</taxon>
        <taxon>Pseudomonadati</taxon>
        <taxon>Pseudomonadota</taxon>
        <taxon>Alphaproteobacteria</taxon>
        <taxon>Rhodobacterales</taxon>
        <taxon>Roseobacteraceae</taxon>
        <taxon>Tranquillimonas</taxon>
    </lineage>
</organism>
<reference evidence="2 3" key="1">
    <citation type="submission" date="2016-10" db="EMBL/GenBank/DDBJ databases">
        <authorList>
            <person name="de Groot N.N."/>
        </authorList>
    </citation>
    <scope>NUCLEOTIDE SEQUENCE [LARGE SCALE GENOMIC DNA]</scope>
    <source>
        <strain evidence="2 3">DSM 23042</strain>
    </source>
</reference>
<keyword evidence="1" id="KW-0472">Membrane</keyword>
<keyword evidence="1" id="KW-0812">Transmembrane</keyword>
<keyword evidence="2" id="KW-0378">Hydrolase</keyword>
<feature type="transmembrane region" description="Helical" evidence="1">
    <location>
        <begin position="38"/>
        <end position="58"/>
    </location>
</feature>
<evidence type="ECO:0000256" key="1">
    <source>
        <dbReference type="SAM" id="Phobius"/>
    </source>
</evidence>
<name>A0A1H9PIX5_9RHOB</name>
<dbReference type="InterPro" id="IPR034122">
    <property type="entry name" value="Retropepsin-like_bacterial"/>
</dbReference>
<protein>
    <submittedName>
        <fullName evidence="2">Aspartyl protease family protein</fullName>
    </submittedName>
</protein>
<keyword evidence="2" id="KW-0645">Protease</keyword>
<feature type="transmembrane region" description="Helical" evidence="1">
    <location>
        <begin position="6"/>
        <end position="26"/>
    </location>
</feature>
<dbReference type="OrthoDB" id="7595324at2"/>
<dbReference type="STRING" id="641238.SAMN04490244_101211"/>
<dbReference type="GO" id="GO:0006508">
    <property type="term" value="P:proteolysis"/>
    <property type="evidence" value="ECO:0007669"/>
    <property type="project" value="UniProtKB-KW"/>
</dbReference>
<evidence type="ECO:0000313" key="3">
    <source>
        <dbReference type="Proteomes" id="UP000198885"/>
    </source>
</evidence>
<dbReference type="Gene3D" id="2.40.70.10">
    <property type="entry name" value="Acid Proteases"/>
    <property type="match status" value="1"/>
</dbReference>
<dbReference type="Proteomes" id="UP000198885">
    <property type="component" value="Unassembled WGS sequence"/>
</dbReference>
<dbReference type="SUPFAM" id="SSF50630">
    <property type="entry name" value="Acid proteases"/>
    <property type="match status" value="1"/>
</dbReference>
<dbReference type="InterPro" id="IPR011969">
    <property type="entry name" value="Clan_AA_Asp_peptidase_C"/>
</dbReference>
<evidence type="ECO:0000313" key="2">
    <source>
        <dbReference type="EMBL" id="SER48246.1"/>
    </source>
</evidence>
<accession>A0A1H9PIX5</accession>
<dbReference type="InterPro" id="IPR021109">
    <property type="entry name" value="Peptidase_aspartic_dom_sf"/>
</dbReference>